<keyword evidence="2" id="KW-1185">Reference proteome</keyword>
<dbReference type="Proteomes" id="UP001240678">
    <property type="component" value="Unassembled WGS sequence"/>
</dbReference>
<reference evidence="1 2" key="1">
    <citation type="submission" date="2016-10" db="EMBL/GenBank/DDBJ databases">
        <title>The genome sequence of Colletotrichum fioriniae PJ7.</title>
        <authorList>
            <person name="Baroncelli R."/>
        </authorList>
    </citation>
    <scope>NUCLEOTIDE SEQUENCE [LARGE SCALE GENOMIC DNA]</scope>
    <source>
        <strain evidence="1 2">IMI 309622</strain>
    </source>
</reference>
<name>A0AAI9ZA19_9PEZI</name>
<comment type="caution">
    <text evidence="1">The sequence shown here is derived from an EMBL/GenBank/DDBJ whole genome shotgun (WGS) entry which is preliminary data.</text>
</comment>
<evidence type="ECO:0000313" key="2">
    <source>
        <dbReference type="Proteomes" id="UP001240678"/>
    </source>
</evidence>
<gene>
    <name evidence="1" type="ORF">CCOS01_00031</name>
</gene>
<proteinExistence type="predicted"/>
<accession>A0AAI9ZA19</accession>
<dbReference type="AlphaFoldDB" id="A0AAI9ZA19"/>
<dbReference type="EMBL" id="MOOE01000001">
    <property type="protein sequence ID" value="KAK1538717.1"/>
    <property type="molecule type" value="Genomic_DNA"/>
</dbReference>
<evidence type="ECO:0000313" key="1">
    <source>
        <dbReference type="EMBL" id="KAK1538717.1"/>
    </source>
</evidence>
<dbReference type="GeneID" id="85331775"/>
<organism evidence="1 2">
    <name type="scientific">Colletotrichum costaricense</name>
    <dbReference type="NCBI Taxonomy" id="1209916"/>
    <lineage>
        <taxon>Eukaryota</taxon>
        <taxon>Fungi</taxon>
        <taxon>Dikarya</taxon>
        <taxon>Ascomycota</taxon>
        <taxon>Pezizomycotina</taxon>
        <taxon>Sordariomycetes</taxon>
        <taxon>Hypocreomycetidae</taxon>
        <taxon>Glomerellales</taxon>
        <taxon>Glomerellaceae</taxon>
        <taxon>Colletotrichum</taxon>
        <taxon>Colletotrichum acutatum species complex</taxon>
    </lineage>
</organism>
<dbReference type="RefSeq" id="XP_060319666.1">
    <property type="nucleotide sequence ID" value="XM_060448228.1"/>
</dbReference>
<protein>
    <submittedName>
        <fullName evidence="1">Uncharacterized protein</fullName>
    </submittedName>
</protein>
<sequence length="75" mass="7662">MALPTQGVIPPTSDLCSATLPDLVLGPSCPQNRENGTPGLPSWPPSITGGQTVFGLSPPVFRVSCVAGLRASQAF</sequence>